<keyword evidence="1" id="KW-0808">Transferase</keyword>
<keyword evidence="2" id="KW-1185">Reference proteome</keyword>
<dbReference type="OrthoDB" id="2823490at2759"/>
<proteinExistence type="predicted"/>
<dbReference type="EMBL" id="SPUK01000028">
    <property type="protein sequence ID" value="TQV90383.1"/>
    <property type="molecule type" value="Genomic_DNA"/>
</dbReference>
<comment type="caution">
    <text evidence="1">The sequence shown here is derived from an EMBL/GenBank/DDBJ whole genome shotgun (WGS) entry which is preliminary data.</text>
</comment>
<dbReference type="AlphaFoldDB" id="A0A545VJE5"/>
<keyword evidence="1" id="KW-0418">Kinase</keyword>
<gene>
    <name evidence="1" type="ORF">IF1G_11019</name>
</gene>
<reference evidence="1 2" key="1">
    <citation type="journal article" date="2019" name="Appl. Microbiol. Biotechnol.">
        <title>Genome sequence of Isaria javanica and comparative genome analysis insights into family S53 peptidase evolution in fungal entomopathogens.</title>
        <authorList>
            <person name="Lin R."/>
            <person name="Zhang X."/>
            <person name="Xin B."/>
            <person name="Zou M."/>
            <person name="Gao Y."/>
            <person name="Qin F."/>
            <person name="Hu Q."/>
            <person name="Xie B."/>
            <person name="Cheng X."/>
        </authorList>
    </citation>
    <scope>NUCLEOTIDE SEQUENCE [LARGE SCALE GENOMIC DNA]</scope>
    <source>
        <strain evidence="1 2">IJ1G</strain>
    </source>
</reference>
<evidence type="ECO:0000313" key="2">
    <source>
        <dbReference type="Proteomes" id="UP000315783"/>
    </source>
</evidence>
<protein>
    <submittedName>
        <fullName evidence="1">Protein kinase-like domain</fullName>
    </submittedName>
</protein>
<organism evidence="1 2">
    <name type="scientific">Cordyceps javanica</name>
    <dbReference type="NCBI Taxonomy" id="43265"/>
    <lineage>
        <taxon>Eukaryota</taxon>
        <taxon>Fungi</taxon>
        <taxon>Dikarya</taxon>
        <taxon>Ascomycota</taxon>
        <taxon>Pezizomycotina</taxon>
        <taxon>Sordariomycetes</taxon>
        <taxon>Hypocreomycetidae</taxon>
        <taxon>Hypocreales</taxon>
        <taxon>Cordycipitaceae</taxon>
        <taxon>Cordyceps</taxon>
    </lineage>
</organism>
<name>A0A545VJE5_9HYPO</name>
<evidence type="ECO:0000313" key="1">
    <source>
        <dbReference type="EMBL" id="TQV90383.1"/>
    </source>
</evidence>
<dbReference type="GO" id="GO:0016301">
    <property type="term" value="F:kinase activity"/>
    <property type="evidence" value="ECO:0007669"/>
    <property type="project" value="UniProtKB-KW"/>
</dbReference>
<accession>A0A545VJE5</accession>
<sequence length="429" mass="49720">MESANLIGLPLELRRYIILEVLKHGHRKAPILSKDVVDDRVRVRNRFDDNYPTETNIYVRKHKDYIHGNALMQTSRLLRQDTLNLIEDTLKAGKVEIPLVLDVMVVKDVGVLPTWISCPNGPARIGKIQINLRIFRPDKDVVPENWIPAAQYENCPRNQGINIDEWTIMVVILFYSMGRLTASPKDTIKAGKPSLPEIGLNKLNLEDQPEGVDVYVSAKAPYVVDEMLVDIKHFERFADGKIIRGFVEDKPESSSYYREGYYTFGRKIFNEQHGRGPDFRPTDQAKTLLKTGRMSDTQLYCATSNWIEYLWASCSEDSVRFNLAPIRIYLDAMARNIGTIKTNGKENRSTLLVGGTNNRTGDWLQNTSWERVFSMHFEADDVVKAFKIEKKKRFPDENLLHFFRLTKRRMDMGWWDDADFKWIWNLRNA</sequence>
<dbReference type="Proteomes" id="UP000315783">
    <property type="component" value="Unassembled WGS sequence"/>
</dbReference>